<feature type="binding site" evidence="8">
    <location>
        <begin position="29"/>
        <end position="34"/>
    </location>
    <ligand>
        <name>ATP</name>
        <dbReference type="ChEBI" id="CHEBI:30616"/>
    </ligand>
</feature>
<dbReference type="Pfam" id="PF11734">
    <property type="entry name" value="TilS_C"/>
    <property type="match status" value="1"/>
</dbReference>
<comment type="subcellular location">
    <subcellularLocation>
        <location evidence="1 8">Cytoplasm</location>
    </subcellularLocation>
</comment>
<comment type="domain">
    <text evidence="8">The N-terminal region contains the highly conserved SGGXDS motif, predicted to be a P-loop motif involved in ATP binding.</text>
</comment>
<dbReference type="Proteomes" id="UP000702544">
    <property type="component" value="Unassembled WGS sequence"/>
</dbReference>
<dbReference type="PANTHER" id="PTHR43033">
    <property type="entry name" value="TRNA(ILE)-LYSIDINE SYNTHASE-RELATED"/>
    <property type="match status" value="1"/>
</dbReference>
<evidence type="ECO:0000256" key="5">
    <source>
        <dbReference type="ARBA" id="ARBA00022741"/>
    </source>
</evidence>
<sequence length="457" mass="50843">MTGLAERFRSHVETRRLLPDDAAITVALSGGLDSTVLFHLLLEAAPRHRWSVSAGHFDHRMRTGSADDAAWVAELCERHGVPCVTGRASRVPRSEADARRLRYEFLHAACLQLGSELLATAHHADDQAETVLFRLLRGSGMRGLAGIPARRDPGVVRPLLPFWRRELEAFARERGLDHRVDPGNADPSFARNRLRGQLIPSLEARGHPRLRERLHRLAELASRASAVVEQRVMEAAVPLVLEASESRIVVARTGLLAYDTSARAHLLRALAARVAKRPGRVGTHVALAFINSCSSGRRIDLAGGLSIAREFDRFIIERRSSAPARDDVLNLPDVREGEDGLWIGGRHWRVRWSWADRGQAVPDRAAAACFAVEELRPPVTLRSWEPGDRIELPSGTRKLKKLFCDRKVPRSQRSRYPLLADRDGVLWVVGLARSRRAVPGVDVGEGRVLAVRVVRER</sequence>
<comment type="similarity">
    <text evidence="8">Belongs to the tRNA(Ile)-lysidine synthase family.</text>
</comment>
<dbReference type="InterPro" id="IPR012094">
    <property type="entry name" value="tRNA_Ile_lys_synt"/>
</dbReference>
<evidence type="ECO:0000256" key="2">
    <source>
        <dbReference type="ARBA" id="ARBA00022490"/>
    </source>
</evidence>
<dbReference type="NCBIfam" id="TIGR02432">
    <property type="entry name" value="lysidine_TilS_N"/>
    <property type="match status" value="1"/>
</dbReference>
<evidence type="ECO:0000256" key="8">
    <source>
        <dbReference type="HAMAP-Rule" id="MF_01161"/>
    </source>
</evidence>
<dbReference type="Gene3D" id="3.40.50.620">
    <property type="entry name" value="HUPs"/>
    <property type="match status" value="1"/>
</dbReference>
<dbReference type="NCBIfam" id="TIGR02433">
    <property type="entry name" value="lysidine_TilS_C"/>
    <property type="match status" value="1"/>
</dbReference>
<evidence type="ECO:0000256" key="3">
    <source>
        <dbReference type="ARBA" id="ARBA00022598"/>
    </source>
</evidence>
<protein>
    <recommendedName>
        <fullName evidence="8">tRNA(Ile)-lysidine synthase</fullName>
        <ecNumber evidence="8">6.3.4.19</ecNumber>
    </recommendedName>
    <alternativeName>
        <fullName evidence="8">tRNA(Ile)-2-lysyl-cytidine synthase</fullName>
    </alternativeName>
    <alternativeName>
        <fullName evidence="8">tRNA(Ile)-lysidine synthetase</fullName>
    </alternativeName>
</protein>
<evidence type="ECO:0000259" key="9">
    <source>
        <dbReference type="SMART" id="SM00977"/>
    </source>
</evidence>
<evidence type="ECO:0000256" key="6">
    <source>
        <dbReference type="ARBA" id="ARBA00022840"/>
    </source>
</evidence>
<proteinExistence type="inferred from homology"/>
<name>A0AAE5CBJ3_9BACT</name>
<dbReference type="GO" id="GO:0005524">
    <property type="term" value="F:ATP binding"/>
    <property type="evidence" value="ECO:0007669"/>
    <property type="project" value="UniProtKB-UniRule"/>
</dbReference>
<reference evidence="10 11" key="1">
    <citation type="submission" date="2020-01" db="EMBL/GenBank/DDBJ databases">
        <title>Genomes assembled from Gulf of Kutch pelagic sediment metagenomes.</title>
        <authorList>
            <person name="Chandrashekar M."/>
            <person name="Mahajan M.S."/>
            <person name="Dave K.J."/>
            <person name="Vatsa P."/>
            <person name="Nathani N.M."/>
        </authorList>
    </citation>
    <scope>NUCLEOTIDE SEQUENCE [LARGE SCALE GENOMIC DNA]</scope>
    <source>
        <strain evidence="10">KS3-K002</strain>
    </source>
</reference>
<dbReference type="SUPFAM" id="SSF52402">
    <property type="entry name" value="Adenine nucleotide alpha hydrolases-like"/>
    <property type="match status" value="1"/>
</dbReference>
<dbReference type="InterPro" id="IPR012795">
    <property type="entry name" value="tRNA_Ile_lys_synt_N"/>
</dbReference>
<evidence type="ECO:0000256" key="4">
    <source>
        <dbReference type="ARBA" id="ARBA00022694"/>
    </source>
</evidence>
<dbReference type="EMBL" id="JAACAK010000046">
    <property type="protein sequence ID" value="NIR74505.1"/>
    <property type="molecule type" value="Genomic_DNA"/>
</dbReference>
<evidence type="ECO:0000313" key="11">
    <source>
        <dbReference type="Proteomes" id="UP000702544"/>
    </source>
</evidence>
<comment type="caution">
    <text evidence="10">The sequence shown here is derived from an EMBL/GenBank/DDBJ whole genome shotgun (WGS) entry which is preliminary data.</text>
</comment>
<keyword evidence="4 8" id="KW-0819">tRNA processing</keyword>
<dbReference type="InterPro" id="IPR012796">
    <property type="entry name" value="Lysidine-tRNA-synth_C"/>
</dbReference>
<dbReference type="GO" id="GO:0032267">
    <property type="term" value="F:tRNA(Ile)-lysidine synthase activity"/>
    <property type="evidence" value="ECO:0007669"/>
    <property type="project" value="UniProtKB-EC"/>
</dbReference>
<dbReference type="PANTHER" id="PTHR43033:SF1">
    <property type="entry name" value="TRNA(ILE)-LYSIDINE SYNTHASE-RELATED"/>
    <property type="match status" value="1"/>
</dbReference>
<dbReference type="InterPro" id="IPR014729">
    <property type="entry name" value="Rossmann-like_a/b/a_fold"/>
</dbReference>
<keyword evidence="6 8" id="KW-0067">ATP-binding</keyword>
<dbReference type="SUPFAM" id="SSF56037">
    <property type="entry name" value="PheT/TilS domain"/>
    <property type="match status" value="1"/>
</dbReference>
<gene>
    <name evidence="8 10" type="primary">tilS</name>
    <name evidence="10" type="ORF">GWO12_05265</name>
</gene>
<keyword evidence="5 8" id="KW-0547">Nucleotide-binding</keyword>
<dbReference type="HAMAP" id="MF_01161">
    <property type="entry name" value="tRNA_Ile_lys_synt"/>
    <property type="match status" value="1"/>
</dbReference>
<dbReference type="GO" id="GO:0005737">
    <property type="term" value="C:cytoplasm"/>
    <property type="evidence" value="ECO:0007669"/>
    <property type="project" value="UniProtKB-SubCell"/>
</dbReference>
<dbReference type="AlphaFoldDB" id="A0AAE5CBJ3"/>
<dbReference type="Pfam" id="PF01171">
    <property type="entry name" value="ATP_bind_3"/>
    <property type="match status" value="1"/>
</dbReference>
<accession>A0AAE5CBJ3</accession>
<comment type="catalytic activity">
    <reaction evidence="7 8">
        <text>cytidine(34) in tRNA(Ile2) + L-lysine + ATP = lysidine(34) in tRNA(Ile2) + AMP + diphosphate + H(+)</text>
        <dbReference type="Rhea" id="RHEA:43744"/>
        <dbReference type="Rhea" id="RHEA-COMP:10625"/>
        <dbReference type="Rhea" id="RHEA-COMP:10670"/>
        <dbReference type="ChEBI" id="CHEBI:15378"/>
        <dbReference type="ChEBI" id="CHEBI:30616"/>
        <dbReference type="ChEBI" id="CHEBI:32551"/>
        <dbReference type="ChEBI" id="CHEBI:33019"/>
        <dbReference type="ChEBI" id="CHEBI:82748"/>
        <dbReference type="ChEBI" id="CHEBI:83665"/>
        <dbReference type="ChEBI" id="CHEBI:456215"/>
        <dbReference type="EC" id="6.3.4.19"/>
    </reaction>
</comment>
<feature type="domain" description="Lysidine-tRNA(Ile) synthetase C-terminal" evidence="9">
    <location>
        <begin position="379"/>
        <end position="451"/>
    </location>
</feature>
<comment type="function">
    <text evidence="8">Ligates lysine onto the cytidine present at position 34 of the AUA codon-specific tRNA(Ile) that contains the anticodon CAU, in an ATP-dependent manner. Cytidine is converted to lysidine, thus changing the amino acid specificity of the tRNA from methionine to isoleucine.</text>
</comment>
<keyword evidence="2 8" id="KW-0963">Cytoplasm</keyword>
<evidence type="ECO:0000313" key="10">
    <source>
        <dbReference type="EMBL" id="NIR74505.1"/>
    </source>
</evidence>
<keyword evidence="3 8" id="KW-0436">Ligase</keyword>
<dbReference type="EC" id="6.3.4.19" evidence="8"/>
<dbReference type="GO" id="GO:0006400">
    <property type="term" value="P:tRNA modification"/>
    <property type="evidence" value="ECO:0007669"/>
    <property type="project" value="UniProtKB-UniRule"/>
</dbReference>
<evidence type="ECO:0000256" key="7">
    <source>
        <dbReference type="ARBA" id="ARBA00048539"/>
    </source>
</evidence>
<dbReference type="SMART" id="SM00977">
    <property type="entry name" value="TilS_C"/>
    <property type="match status" value="1"/>
</dbReference>
<organism evidence="10 11">
    <name type="scientific">Candidatus Kutchimonas denitrificans</name>
    <dbReference type="NCBI Taxonomy" id="3056748"/>
    <lineage>
        <taxon>Bacteria</taxon>
        <taxon>Pseudomonadati</taxon>
        <taxon>Gemmatimonadota</taxon>
        <taxon>Gemmatimonadia</taxon>
        <taxon>Candidatus Palauibacterales</taxon>
        <taxon>Candidatus Palauibacteraceae</taxon>
        <taxon>Candidatus Kutchimonas</taxon>
    </lineage>
</organism>
<dbReference type="InterPro" id="IPR011063">
    <property type="entry name" value="TilS/TtcA_N"/>
</dbReference>
<dbReference type="CDD" id="cd01992">
    <property type="entry name" value="TilS_N"/>
    <property type="match status" value="1"/>
</dbReference>
<evidence type="ECO:0000256" key="1">
    <source>
        <dbReference type="ARBA" id="ARBA00004496"/>
    </source>
</evidence>